<dbReference type="RefSeq" id="WP_066691422.1">
    <property type="nucleotide sequence ID" value="NZ_LQQO01000032.1"/>
</dbReference>
<keyword evidence="3" id="KW-1185">Reference proteome</keyword>
<evidence type="ECO:0000313" key="3">
    <source>
        <dbReference type="Proteomes" id="UP000076609"/>
    </source>
</evidence>
<organism evidence="2 3">
    <name type="scientific">Sphingomonas hankookensis</name>
    <dbReference type="NCBI Taxonomy" id="563996"/>
    <lineage>
        <taxon>Bacteria</taxon>
        <taxon>Pseudomonadati</taxon>
        <taxon>Pseudomonadota</taxon>
        <taxon>Alphaproteobacteria</taxon>
        <taxon>Sphingomonadales</taxon>
        <taxon>Sphingomonadaceae</taxon>
        <taxon>Sphingomonas</taxon>
    </lineage>
</organism>
<keyword evidence="1" id="KW-0812">Transmembrane</keyword>
<name>A0ABR5YAX4_9SPHN</name>
<dbReference type="Proteomes" id="UP000076609">
    <property type="component" value="Unassembled WGS sequence"/>
</dbReference>
<sequence length="86" mass="9429">MERWRTRRADRTLRLLGLVLLVVAGAALYWLYALHVPPQSAGLLAYGLGAVAYIGASSGAASVILGRHLFDEVTISPRWGRRTHTD</sequence>
<feature type="transmembrane region" description="Helical" evidence="1">
    <location>
        <begin position="12"/>
        <end position="32"/>
    </location>
</feature>
<evidence type="ECO:0000256" key="1">
    <source>
        <dbReference type="SAM" id="Phobius"/>
    </source>
</evidence>
<protein>
    <submittedName>
        <fullName evidence="2">Uncharacterized protein</fullName>
    </submittedName>
</protein>
<keyword evidence="1" id="KW-0472">Membrane</keyword>
<keyword evidence="1" id="KW-1133">Transmembrane helix</keyword>
<proteinExistence type="predicted"/>
<evidence type="ECO:0000313" key="2">
    <source>
        <dbReference type="EMBL" id="KZE12036.1"/>
    </source>
</evidence>
<feature type="transmembrane region" description="Helical" evidence="1">
    <location>
        <begin position="44"/>
        <end position="65"/>
    </location>
</feature>
<comment type="caution">
    <text evidence="2">The sequence shown here is derived from an EMBL/GenBank/DDBJ whole genome shotgun (WGS) entry which is preliminary data.</text>
</comment>
<dbReference type="EMBL" id="LQQO01000032">
    <property type="protein sequence ID" value="KZE12036.1"/>
    <property type="molecule type" value="Genomic_DNA"/>
</dbReference>
<gene>
    <name evidence="2" type="ORF">AVT10_16635</name>
</gene>
<reference evidence="3" key="1">
    <citation type="submission" date="2016-01" db="EMBL/GenBank/DDBJ databases">
        <title>Draft genome of Chromobacterium sp. F49.</title>
        <authorList>
            <person name="Hong K.W."/>
        </authorList>
    </citation>
    <scope>NUCLEOTIDE SEQUENCE [LARGE SCALE GENOMIC DNA]</scope>
    <source>
        <strain evidence="3">CN3</strain>
    </source>
</reference>
<accession>A0ABR5YAX4</accession>